<dbReference type="CDD" id="cd12639">
    <property type="entry name" value="RRM3_CELF3_4_5_6"/>
    <property type="match status" value="1"/>
</dbReference>
<reference evidence="7" key="1">
    <citation type="submission" date="2012-12" db="EMBL/GenBank/DDBJ databases">
        <authorList>
            <person name="Hellsten U."/>
            <person name="Grimwood J."/>
            <person name="Chapman J.A."/>
            <person name="Shapiro H."/>
            <person name="Aerts A."/>
            <person name="Otillar R.P."/>
            <person name="Terry A.Y."/>
            <person name="Boore J.L."/>
            <person name="Simakov O."/>
            <person name="Marletaz F."/>
            <person name="Cho S.-J."/>
            <person name="Edsinger-Gonzales E."/>
            <person name="Havlak P."/>
            <person name="Kuo D.-H."/>
            <person name="Larsson T."/>
            <person name="Lv J."/>
            <person name="Arendt D."/>
            <person name="Savage R."/>
            <person name="Osoegawa K."/>
            <person name="de Jong P."/>
            <person name="Lindberg D.R."/>
            <person name="Seaver E.C."/>
            <person name="Weisblat D.A."/>
            <person name="Putnam N.H."/>
            <person name="Grigoriev I.V."/>
            <person name="Rokhsar D.S."/>
        </authorList>
    </citation>
    <scope>NUCLEOTIDE SEQUENCE</scope>
</reference>
<evidence type="ECO:0000256" key="2">
    <source>
        <dbReference type="ARBA" id="ARBA00022884"/>
    </source>
</evidence>
<dbReference type="CTD" id="20213297"/>
<evidence type="ECO:0000259" key="4">
    <source>
        <dbReference type="PROSITE" id="PS50102"/>
    </source>
</evidence>
<reference evidence="6" key="3">
    <citation type="submission" date="2015-06" db="UniProtKB">
        <authorList>
            <consortium name="EnsemblMetazoa"/>
        </authorList>
    </citation>
    <scope>IDENTIFICATION</scope>
</reference>
<dbReference type="EMBL" id="AMQM01000195">
    <property type="status" value="NOT_ANNOTATED_CDS"/>
    <property type="molecule type" value="Genomic_DNA"/>
</dbReference>
<keyword evidence="1" id="KW-0677">Repeat</keyword>
<organism evidence="6 7">
    <name type="scientific">Helobdella robusta</name>
    <name type="common">Californian leech</name>
    <dbReference type="NCBI Taxonomy" id="6412"/>
    <lineage>
        <taxon>Eukaryota</taxon>
        <taxon>Metazoa</taxon>
        <taxon>Spiralia</taxon>
        <taxon>Lophotrochozoa</taxon>
        <taxon>Annelida</taxon>
        <taxon>Clitellata</taxon>
        <taxon>Hirudinea</taxon>
        <taxon>Rhynchobdellida</taxon>
        <taxon>Glossiphoniidae</taxon>
        <taxon>Helobdella</taxon>
    </lineage>
</organism>
<dbReference type="GO" id="GO:0009967">
    <property type="term" value="P:positive regulation of signal transduction"/>
    <property type="evidence" value="ECO:0007669"/>
    <property type="project" value="UniProtKB-ARBA"/>
</dbReference>
<feature type="domain" description="RRM" evidence="4">
    <location>
        <begin position="266"/>
        <end position="344"/>
    </location>
</feature>
<feature type="domain" description="RRM" evidence="4">
    <location>
        <begin position="19"/>
        <end position="99"/>
    </location>
</feature>
<keyword evidence="7" id="KW-1185">Reference proteome</keyword>
<protein>
    <recommendedName>
        <fullName evidence="4">RRM domain-containing protein</fullName>
    </recommendedName>
</protein>
<sequence length="351" mass="37891">MNRPIQVKPADSESRTKDRKLFIGMLSKQQTEDDLRNLLKAFGSIEECTVLRDVNGNSKGCAFVKFASHSEAQAVINALHGSQTMPGASSSLVVKFADTESERQMRRMQQMVGPLSLINPLTITPIIGAYPHNQFPPAAFQPTFVATAGGYMSPIAALAAPPLPPPPPFNINSGPTNNSNNIVANTTNALVVASSMHNNMNGGNSGGLTSSMTNSLHQTTHTVIPPIMTAYPIHPSLITSPAMINQTLVSPYTKTRCMSPNGPDGCNLFIYHLPQEFGDYELTQMFMPFGNVVSAMVYVDRATSQSKCFGFVSFDNPGSASAAIQTMNGFQIGMKKLKVQLKRSKETNPAY</sequence>
<dbReference type="GO" id="GO:0010629">
    <property type="term" value="P:negative regulation of gene expression"/>
    <property type="evidence" value="ECO:0007669"/>
    <property type="project" value="UniProtKB-ARBA"/>
</dbReference>
<dbReference type="OrthoDB" id="410044at2759"/>
<dbReference type="EMBL" id="AMQM01000196">
    <property type="status" value="NOT_ANNOTATED_CDS"/>
    <property type="molecule type" value="Genomic_DNA"/>
</dbReference>
<dbReference type="InterPro" id="IPR012677">
    <property type="entry name" value="Nucleotide-bd_a/b_plait_sf"/>
</dbReference>
<dbReference type="EMBL" id="KB095811">
    <property type="protein sequence ID" value="ESO12564.1"/>
    <property type="molecule type" value="Genomic_DNA"/>
</dbReference>
<gene>
    <name evidence="6" type="primary">20213297</name>
    <name evidence="5" type="ORF">HELRODRAFT_62054</name>
</gene>
<evidence type="ECO:0000256" key="1">
    <source>
        <dbReference type="ARBA" id="ARBA00022737"/>
    </source>
</evidence>
<dbReference type="InterPro" id="IPR035979">
    <property type="entry name" value="RBD_domain_sf"/>
</dbReference>
<dbReference type="PROSITE" id="PS50102">
    <property type="entry name" value="RRM"/>
    <property type="match status" value="2"/>
</dbReference>
<dbReference type="GO" id="GO:0005737">
    <property type="term" value="C:cytoplasm"/>
    <property type="evidence" value="ECO:0007669"/>
    <property type="project" value="UniProtKB-ARBA"/>
</dbReference>
<dbReference type="FunFam" id="3.30.70.330:FF:000383">
    <property type="entry name" value="Sex lethal, isoform D"/>
    <property type="match status" value="1"/>
</dbReference>
<accession>T1FWU9</accession>
<reference evidence="5 7" key="2">
    <citation type="journal article" date="2013" name="Nature">
        <title>Insights into bilaterian evolution from three spiralian genomes.</title>
        <authorList>
            <person name="Simakov O."/>
            <person name="Marletaz F."/>
            <person name="Cho S.J."/>
            <person name="Edsinger-Gonzales E."/>
            <person name="Havlak P."/>
            <person name="Hellsten U."/>
            <person name="Kuo D.H."/>
            <person name="Larsson T."/>
            <person name="Lv J."/>
            <person name="Arendt D."/>
            <person name="Savage R."/>
            <person name="Osoegawa K."/>
            <person name="de Jong P."/>
            <person name="Grimwood J."/>
            <person name="Chapman J.A."/>
            <person name="Shapiro H."/>
            <person name="Aerts A."/>
            <person name="Otillar R.P."/>
            <person name="Terry A.Y."/>
            <person name="Boore J.L."/>
            <person name="Grigoriev I.V."/>
            <person name="Lindberg D.R."/>
            <person name="Seaver E.C."/>
            <person name="Weisblat D.A."/>
            <person name="Putnam N.H."/>
            <person name="Rokhsar D.S."/>
        </authorList>
    </citation>
    <scope>NUCLEOTIDE SEQUENCE</scope>
</reference>
<keyword evidence="2 3" id="KW-0694">RNA-binding</keyword>
<dbReference type="SUPFAM" id="SSF54928">
    <property type="entry name" value="RNA-binding domain, RBD"/>
    <property type="match status" value="1"/>
</dbReference>
<proteinExistence type="predicted"/>
<dbReference type="InParanoid" id="T1FWU9"/>
<dbReference type="PANTHER" id="PTHR24012">
    <property type="entry name" value="RNA BINDING PROTEIN"/>
    <property type="match status" value="1"/>
</dbReference>
<evidence type="ECO:0000313" key="7">
    <source>
        <dbReference type="Proteomes" id="UP000015101"/>
    </source>
</evidence>
<dbReference type="HOGENOM" id="CLU_015367_0_1_1"/>
<evidence type="ECO:0000313" key="5">
    <source>
        <dbReference type="EMBL" id="ESO12564.1"/>
    </source>
</evidence>
<dbReference type="SMART" id="SM00360">
    <property type="entry name" value="RRM"/>
    <property type="match status" value="2"/>
</dbReference>
<dbReference type="OMA" id="GAYSHQM"/>
<dbReference type="FunFam" id="3.30.70.330:FF:000007">
    <property type="entry name" value="CUGBP Elav-like family member 4 isoform 3"/>
    <property type="match status" value="1"/>
</dbReference>
<dbReference type="CDD" id="cd12635">
    <property type="entry name" value="RRM2_CELF3_4_5_6"/>
    <property type="match status" value="1"/>
</dbReference>
<dbReference type="GeneID" id="20213297"/>
<name>T1FWU9_HELRO</name>
<dbReference type="eggNOG" id="KOG0146">
    <property type="taxonomic scope" value="Eukaryota"/>
</dbReference>
<dbReference type="GO" id="GO:0003729">
    <property type="term" value="F:mRNA binding"/>
    <property type="evidence" value="ECO:0007669"/>
    <property type="project" value="UniProtKB-ARBA"/>
</dbReference>
<dbReference type="AlphaFoldDB" id="T1FWU9"/>
<dbReference type="Gene3D" id="3.30.70.330">
    <property type="match status" value="2"/>
</dbReference>
<dbReference type="FunCoup" id="T1FWU9">
    <property type="interactions" value="234"/>
</dbReference>
<dbReference type="KEGG" id="hro:HELRODRAFT_62054"/>
<dbReference type="Proteomes" id="UP000015101">
    <property type="component" value="Unassembled WGS sequence"/>
</dbReference>
<dbReference type="Pfam" id="PF00076">
    <property type="entry name" value="RRM_1"/>
    <property type="match status" value="2"/>
</dbReference>
<dbReference type="RefSeq" id="XP_009009284.1">
    <property type="nucleotide sequence ID" value="XM_009011036.1"/>
</dbReference>
<dbReference type="InterPro" id="IPR000504">
    <property type="entry name" value="RRM_dom"/>
</dbReference>
<evidence type="ECO:0000313" key="6">
    <source>
        <dbReference type="EnsemblMetazoa" id="HelroP62054"/>
    </source>
</evidence>
<dbReference type="EnsemblMetazoa" id="HelroT62054">
    <property type="protein sequence ID" value="HelroP62054"/>
    <property type="gene ID" value="HelroG62054"/>
</dbReference>
<evidence type="ECO:0000256" key="3">
    <source>
        <dbReference type="PROSITE-ProRule" id="PRU00176"/>
    </source>
</evidence>